<evidence type="ECO:0000256" key="1">
    <source>
        <dbReference type="ARBA" id="ARBA00001561"/>
    </source>
</evidence>
<dbReference type="InterPro" id="IPR002502">
    <property type="entry name" value="Amidase_domain"/>
</dbReference>
<dbReference type="EMBL" id="MH651189">
    <property type="protein sequence ID" value="AXQ65143.1"/>
    <property type="molecule type" value="Genomic_DNA"/>
</dbReference>
<evidence type="ECO:0000256" key="5">
    <source>
        <dbReference type="ARBA" id="ARBA00022801"/>
    </source>
</evidence>
<comment type="catalytic activity">
    <reaction evidence="1">
        <text>Hydrolyzes the link between N-acetylmuramoyl residues and L-amino acid residues in certain cell-wall glycopeptides.</text>
        <dbReference type="EC" id="3.5.1.28"/>
    </reaction>
</comment>
<protein>
    <recommendedName>
        <fullName evidence="2">N-acetylmuramoyl-L-alanine amidase</fullName>
        <ecNumber evidence="2">3.5.1.28</ecNumber>
    </recommendedName>
</protein>
<dbReference type="InterPro" id="IPR036505">
    <property type="entry name" value="Amidase/PGRP_sf"/>
</dbReference>
<dbReference type="SMART" id="SM00644">
    <property type="entry name" value="Ami_2"/>
    <property type="match status" value="1"/>
</dbReference>
<dbReference type="GO" id="GO:0001897">
    <property type="term" value="P:symbiont-mediated cytolysis of host cell"/>
    <property type="evidence" value="ECO:0007669"/>
    <property type="project" value="UniProtKB-ARBA"/>
</dbReference>
<dbReference type="Pfam" id="PF08310">
    <property type="entry name" value="LGFP"/>
    <property type="match status" value="2"/>
</dbReference>
<dbReference type="CDD" id="cd06583">
    <property type="entry name" value="PGRP"/>
    <property type="match status" value="1"/>
</dbReference>
<proteinExistence type="predicted"/>
<dbReference type="InterPro" id="IPR013207">
    <property type="entry name" value="LGFP"/>
</dbReference>
<name>A0A385E048_9CAUD</name>
<dbReference type="Gene3D" id="3.40.80.10">
    <property type="entry name" value="Peptidoglycan recognition protein-like"/>
    <property type="match status" value="1"/>
</dbReference>
<dbReference type="PANTHER" id="PTHR30417">
    <property type="entry name" value="N-ACETYLMURAMOYL-L-ALANINE AMIDASE AMID"/>
    <property type="match status" value="1"/>
</dbReference>
<dbReference type="EC" id="3.5.1.28" evidence="2"/>
<dbReference type="Pfam" id="PF01510">
    <property type="entry name" value="Amidase_2"/>
    <property type="match status" value="1"/>
</dbReference>
<organism evidence="8 9">
    <name type="scientific">Gordonia phage Schmidt</name>
    <dbReference type="NCBI Taxonomy" id="2301697"/>
    <lineage>
        <taxon>Viruses</taxon>
        <taxon>Duplodnaviria</taxon>
        <taxon>Heunggongvirae</taxon>
        <taxon>Uroviricota</taxon>
        <taxon>Caudoviricetes</taxon>
        <taxon>Ruthgordonvirinae</taxon>
        <taxon>Schmidtvirus</taxon>
        <taxon>Schmidtvirus schmidt</taxon>
    </lineage>
</organism>
<reference evidence="8 9" key="1">
    <citation type="submission" date="2018-07" db="EMBL/GenBank/DDBJ databases">
        <authorList>
            <person name="Roberston F.H."/>
            <person name="Ghiringhelli B.C."/>
            <person name="Garcia S."/>
            <person name="Henry S."/>
            <person name="Naegele L."/>
            <person name="Slowan-Pomeroy T."/>
            <person name="Briggs L.A."/>
            <person name="Warner M.H."/>
            <person name="Garlena R.A."/>
            <person name="Russell D.A."/>
            <person name="Pope W.H."/>
            <person name="Jacobs-Sera D."/>
            <person name="Hatfull G.F."/>
        </authorList>
    </citation>
    <scope>NUCLEOTIDE SEQUENCE [LARGE SCALE GENOMIC DNA]</scope>
</reference>
<dbReference type="SUPFAM" id="SSF55846">
    <property type="entry name" value="N-acetylmuramoyl-L-alanine amidase-like"/>
    <property type="match status" value="1"/>
</dbReference>
<feature type="domain" description="N-acetylmuramoyl-L-alanine amidase" evidence="7">
    <location>
        <begin position="16"/>
        <end position="148"/>
    </location>
</feature>
<dbReference type="GO" id="GO:0042742">
    <property type="term" value="P:defense response to bacterium"/>
    <property type="evidence" value="ECO:0007669"/>
    <property type="project" value="UniProtKB-KW"/>
</dbReference>
<evidence type="ECO:0000313" key="9">
    <source>
        <dbReference type="Proteomes" id="UP000262719"/>
    </source>
</evidence>
<evidence type="ECO:0000313" key="8">
    <source>
        <dbReference type="EMBL" id="AXQ65143.1"/>
    </source>
</evidence>
<dbReference type="RefSeq" id="YP_010050961.1">
    <property type="nucleotide sequence ID" value="NC_054436.1"/>
</dbReference>
<dbReference type="Proteomes" id="UP000262719">
    <property type="component" value="Segment"/>
</dbReference>
<evidence type="ECO:0000256" key="4">
    <source>
        <dbReference type="ARBA" id="ARBA00022638"/>
    </source>
</evidence>
<keyword evidence="3" id="KW-0929">Antimicrobial</keyword>
<dbReference type="GO" id="GO:0008745">
    <property type="term" value="F:N-acetylmuramoyl-L-alanine amidase activity"/>
    <property type="evidence" value="ECO:0007669"/>
    <property type="project" value="UniProtKB-EC"/>
</dbReference>
<dbReference type="GO" id="GO:0009253">
    <property type="term" value="P:peptidoglycan catabolic process"/>
    <property type="evidence" value="ECO:0007669"/>
    <property type="project" value="InterPro"/>
</dbReference>
<dbReference type="PANTHER" id="PTHR30417:SF1">
    <property type="entry name" value="N-ACETYLMURAMOYL-L-ALANINE AMIDASE AMID"/>
    <property type="match status" value="1"/>
</dbReference>
<dbReference type="InterPro" id="IPR051206">
    <property type="entry name" value="NAMLAA_amidase_2"/>
</dbReference>
<keyword evidence="9" id="KW-1185">Reference proteome</keyword>
<accession>A0A385E048</accession>
<sequence length="344" mass="38598">MPDYFKVEPDVTRLMNKHFTPGRGGRSIKYVVRHHNAGVNSIDSTWNTWQTREASAHYQIEPNGRVGQLVNDSDTAWANADTIANQESLTIEHSNSAGAAQDWPISDATIDAGAKWAAALCWYYKLGRPQYGKNIRDHRDFYATSCPYHLANGGKYHARYMRTAQDHYDWMAGGGTPVVNEIDAEAKRAAAWLGKRITKGEVPTPDGDGRFAQFEHGYVYWHPRVRKGKANGDRAIAVPMHVFESWAGLGWEAGVLGYPVERHAVIQGVGDVQAFEGGVLYRRYGQPGYFVGGKIGDRYAAERFEQGPSGWPVGNEEDYDGGRRQRFEHRTLYWPNPKYGVVAM</sequence>
<dbReference type="KEGG" id="vg:63911700"/>
<keyword evidence="6" id="KW-0961">Cell wall biogenesis/degradation</keyword>
<evidence type="ECO:0000256" key="6">
    <source>
        <dbReference type="ARBA" id="ARBA00023316"/>
    </source>
</evidence>
<keyword evidence="5" id="KW-0378">Hydrolase</keyword>
<keyword evidence="4" id="KW-0081">Bacteriolytic enzyme</keyword>
<evidence type="ECO:0000256" key="2">
    <source>
        <dbReference type="ARBA" id="ARBA00011901"/>
    </source>
</evidence>
<gene>
    <name evidence="8" type="primary">21</name>
    <name evidence="8" type="ORF">SEA_SCHMIDT_21</name>
</gene>
<evidence type="ECO:0000256" key="3">
    <source>
        <dbReference type="ARBA" id="ARBA00022529"/>
    </source>
</evidence>
<dbReference type="GeneID" id="63911700"/>
<dbReference type="GO" id="GO:0071555">
    <property type="term" value="P:cell wall organization"/>
    <property type="evidence" value="ECO:0007669"/>
    <property type="project" value="UniProtKB-KW"/>
</dbReference>
<evidence type="ECO:0000259" key="7">
    <source>
        <dbReference type="SMART" id="SM00644"/>
    </source>
</evidence>
<dbReference type="GO" id="GO:0009254">
    <property type="term" value="P:peptidoglycan turnover"/>
    <property type="evidence" value="ECO:0007669"/>
    <property type="project" value="TreeGrafter"/>
</dbReference>